<dbReference type="EMBL" id="JZEX01000058">
    <property type="protein sequence ID" value="KKB12783.1"/>
    <property type="molecule type" value="Genomic_DNA"/>
</dbReference>
<keyword evidence="3" id="KW-1185">Reference proteome</keyword>
<sequence length="220" mass="25234">MADDDPIVPPDSKFTRTKAAWADQGRFLTGRTARPETERLPPGQHLVKNWPVLDLGVEPAIDKTQWRLDVDGAVETSVSWNWQTFSEQPQVDNVSDIHCVTSWSRYDNAWTGVPTMHIAEAAGILPQARFVILHSYDGYTTNLTIEDFLSPDALLAHSWQGEPLTREHGGPVRLVVPHLYFWKSAKWLRRIEFSTQDKPGFWEVRGYHNHGDPWTEERYS</sequence>
<dbReference type="Proteomes" id="UP000033632">
    <property type="component" value="Unassembled WGS sequence"/>
</dbReference>
<dbReference type="SUPFAM" id="SSF56524">
    <property type="entry name" value="Oxidoreductase molybdopterin-binding domain"/>
    <property type="match status" value="1"/>
</dbReference>
<dbReference type="RefSeq" id="WP_046107580.1">
    <property type="nucleotide sequence ID" value="NZ_JZEX01000058.1"/>
</dbReference>
<protein>
    <submittedName>
        <fullName evidence="2">Molybdopterin-binding protein</fullName>
    </submittedName>
</protein>
<dbReference type="InterPro" id="IPR036374">
    <property type="entry name" value="OxRdtase_Mopterin-bd_sf"/>
</dbReference>
<reference evidence="2 3" key="1">
    <citation type="submission" date="2015-03" db="EMBL/GenBank/DDBJ databases">
        <authorList>
            <person name="Hassan Y.I."/>
            <person name="Lepp D."/>
            <person name="Li X.-Z."/>
            <person name="Zhou T."/>
        </authorList>
    </citation>
    <scope>NUCLEOTIDE SEQUENCE [LARGE SCALE GENOMIC DNA]</scope>
    <source>
        <strain evidence="2 3">BD-c194</strain>
    </source>
</reference>
<dbReference type="PANTHER" id="PTHR43032:SF4">
    <property type="entry name" value="OXIDOREDUCTASE MOLYBDOPTERIN-BINDING DOMAIN-CONTAINING PROTEIN"/>
    <property type="match status" value="1"/>
</dbReference>
<gene>
    <name evidence="2" type="ORF">VE25_05425</name>
</gene>
<name>A0A0F5FVC5_9HYPH</name>
<evidence type="ECO:0000313" key="2">
    <source>
        <dbReference type="EMBL" id="KKB12783.1"/>
    </source>
</evidence>
<comment type="caution">
    <text evidence="2">The sequence shown here is derived from an EMBL/GenBank/DDBJ whole genome shotgun (WGS) entry which is preliminary data.</text>
</comment>
<proteinExistence type="predicted"/>
<dbReference type="AlphaFoldDB" id="A0A0F5FVC5"/>
<dbReference type="CDD" id="cd02109">
    <property type="entry name" value="arch_bact_SO_family_Moco"/>
    <property type="match status" value="1"/>
</dbReference>
<dbReference type="InterPro" id="IPR000572">
    <property type="entry name" value="OxRdtase_Mopterin-bd_dom"/>
</dbReference>
<dbReference type="PATRIC" id="fig|443610.3.peg.3637"/>
<dbReference type="Gene3D" id="3.90.420.10">
    <property type="entry name" value="Oxidoreductase, molybdopterin-binding domain"/>
    <property type="match status" value="1"/>
</dbReference>
<dbReference type="InterPro" id="IPR008335">
    <property type="entry name" value="Mopterin_OxRdtase_euk"/>
</dbReference>
<dbReference type="Pfam" id="PF00174">
    <property type="entry name" value="Oxidored_molyb"/>
    <property type="match status" value="1"/>
</dbReference>
<dbReference type="PANTHER" id="PTHR43032">
    <property type="entry name" value="PROTEIN-METHIONINE-SULFOXIDE REDUCTASE"/>
    <property type="match status" value="1"/>
</dbReference>
<organism evidence="2 3">
    <name type="scientific">Devosia geojensis</name>
    <dbReference type="NCBI Taxonomy" id="443610"/>
    <lineage>
        <taxon>Bacteria</taxon>
        <taxon>Pseudomonadati</taxon>
        <taxon>Pseudomonadota</taxon>
        <taxon>Alphaproteobacteria</taxon>
        <taxon>Hyphomicrobiales</taxon>
        <taxon>Devosiaceae</taxon>
        <taxon>Devosia</taxon>
    </lineage>
</organism>
<evidence type="ECO:0000259" key="1">
    <source>
        <dbReference type="Pfam" id="PF00174"/>
    </source>
</evidence>
<dbReference type="GO" id="GO:0016491">
    <property type="term" value="F:oxidoreductase activity"/>
    <property type="evidence" value="ECO:0007669"/>
    <property type="project" value="InterPro"/>
</dbReference>
<dbReference type="PRINTS" id="PR00407">
    <property type="entry name" value="EUMOPTERIN"/>
</dbReference>
<accession>A0A0F5FVC5</accession>
<dbReference type="STRING" id="443610.VE25_05425"/>
<evidence type="ECO:0000313" key="3">
    <source>
        <dbReference type="Proteomes" id="UP000033632"/>
    </source>
</evidence>
<dbReference type="OrthoDB" id="9778777at2"/>
<feature type="domain" description="Oxidoreductase molybdopterin-binding" evidence="1">
    <location>
        <begin position="59"/>
        <end position="202"/>
    </location>
</feature>